<accession>A0AA88AN83</accession>
<keyword evidence="2" id="KW-1133">Transmembrane helix</keyword>
<feature type="compositionally biased region" description="Acidic residues" evidence="1">
    <location>
        <begin position="10"/>
        <end position="28"/>
    </location>
</feature>
<dbReference type="EMBL" id="BTGU01000015">
    <property type="protein sequence ID" value="GMN43176.1"/>
    <property type="molecule type" value="Genomic_DNA"/>
</dbReference>
<evidence type="ECO:0000256" key="2">
    <source>
        <dbReference type="SAM" id="Phobius"/>
    </source>
</evidence>
<evidence type="ECO:0000313" key="3">
    <source>
        <dbReference type="EMBL" id="GMN43176.1"/>
    </source>
</evidence>
<feature type="transmembrane region" description="Helical" evidence="2">
    <location>
        <begin position="172"/>
        <end position="193"/>
    </location>
</feature>
<dbReference type="Proteomes" id="UP001187192">
    <property type="component" value="Unassembled WGS sequence"/>
</dbReference>
<keyword evidence="2" id="KW-0812">Transmembrane</keyword>
<proteinExistence type="predicted"/>
<evidence type="ECO:0000313" key="4">
    <source>
        <dbReference type="Proteomes" id="UP001187192"/>
    </source>
</evidence>
<gene>
    <name evidence="3" type="ORF">TIFTF001_012371</name>
</gene>
<comment type="caution">
    <text evidence="3">The sequence shown here is derived from an EMBL/GenBank/DDBJ whole genome shotgun (WGS) entry which is preliminary data.</text>
</comment>
<reference evidence="3" key="1">
    <citation type="submission" date="2023-07" db="EMBL/GenBank/DDBJ databases">
        <title>draft genome sequence of fig (Ficus carica).</title>
        <authorList>
            <person name="Takahashi T."/>
            <person name="Nishimura K."/>
        </authorList>
    </citation>
    <scope>NUCLEOTIDE SEQUENCE</scope>
</reference>
<dbReference type="AlphaFoldDB" id="A0AA88AN83"/>
<name>A0AA88AN83_FICCA</name>
<protein>
    <submittedName>
        <fullName evidence="3">Uncharacterized protein</fullName>
    </submittedName>
</protein>
<organism evidence="3 4">
    <name type="scientific">Ficus carica</name>
    <name type="common">Common fig</name>
    <dbReference type="NCBI Taxonomy" id="3494"/>
    <lineage>
        <taxon>Eukaryota</taxon>
        <taxon>Viridiplantae</taxon>
        <taxon>Streptophyta</taxon>
        <taxon>Embryophyta</taxon>
        <taxon>Tracheophyta</taxon>
        <taxon>Spermatophyta</taxon>
        <taxon>Magnoliopsida</taxon>
        <taxon>eudicotyledons</taxon>
        <taxon>Gunneridae</taxon>
        <taxon>Pentapetalae</taxon>
        <taxon>rosids</taxon>
        <taxon>fabids</taxon>
        <taxon>Rosales</taxon>
        <taxon>Moraceae</taxon>
        <taxon>Ficeae</taxon>
        <taxon>Ficus</taxon>
    </lineage>
</organism>
<sequence>MKYEKIFDRPEEETLEEDEGDEDEDDYDDAKLFPVPKDGTLSSMVKDLEVDVTLCSKGLDFSEVDEWACWILIFSSDINGGFVVFSPCTRCMGPPQAGWGGCLCRLHINSRIILTVRVSAFPDLFGGEFIYSSLDVSLTLLRVAGGLVLHVTSSQEELARKESSGSGGGGGGGFSMLFVAVFGLLGVLIGYFIKKNIGAPLCTSTDIKFVL</sequence>
<feature type="region of interest" description="Disordered" evidence="1">
    <location>
        <begin position="1"/>
        <end position="28"/>
    </location>
</feature>
<keyword evidence="2" id="KW-0472">Membrane</keyword>
<keyword evidence="4" id="KW-1185">Reference proteome</keyword>
<evidence type="ECO:0000256" key="1">
    <source>
        <dbReference type="SAM" id="MobiDB-lite"/>
    </source>
</evidence>